<keyword evidence="2" id="KW-1185">Reference proteome</keyword>
<sequence>MSSVWVEIGAKLNLIYLKNSGSNLEIKFKSARVNFAKFNALVSSNLRNSRFAAKYLKVKDDELVVFGFY</sequence>
<comment type="caution">
    <text evidence="1">The sequence shown here is derived from an EMBL/GenBank/DDBJ whole genome shotgun (WGS) entry which is preliminary data.</text>
</comment>
<evidence type="ECO:0000313" key="1">
    <source>
        <dbReference type="EMBL" id="EET79270.1"/>
    </source>
</evidence>
<name>C6RHQ3_9BACT</name>
<reference evidence="1 2" key="1">
    <citation type="submission" date="2009-07" db="EMBL/GenBank/DDBJ databases">
        <authorList>
            <person name="Madupu R."/>
            <person name="Sebastian Y."/>
            <person name="Durkin A.S."/>
            <person name="Torralba M."/>
            <person name="Methe B."/>
            <person name="Sutton G.G."/>
            <person name="Strausberg R.L."/>
            <person name="Nelson K.E."/>
        </authorList>
    </citation>
    <scope>NUCLEOTIDE SEQUENCE [LARGE SCALE GENOMIC DNA]</scope>
    <source>
        <strain evidence="1 2">RM3277</strain>
    </source>
</reference>
<gene>
    <name evidence="1" type="ORF">CAMSH0001_0880</name>
</gene>
<dbReference type="Proteomes" id="UP000003107">
    <property type="component" value="Unassembled WGS sequence"/>
</dbReference>
<proteinExistence type="predicted"/>
<dbReference type="EMBL" id="ACVQ01000027">
    <property type="protein sequence ID" value="EET79270.1"/>
    <property type="molecule type" value="Genomic_DNA"/>
</dbReference>
<protein>
    <submittedName>
        <fullName evidence="1">Uncharacterized protein</fullName>
    </submittedName>
</protein>
<organism evidence="1 2">
    <name type="scientific">Campylobacter showae RM3277</name>
    <dbReference type="NCBI Taxonomy" id="553219"/>
    <lineage>
        <taxon>Bacteria</taxon>
        <taxon>Pseudomonadati</taxon>
        <taxon>Campylobacterota</taxon>
        <taxon>Epsilonproteobacteria</taxon>
        <taxon>Campylobacterales</taxon>
        <taxon>Campylobacteraceae</taxon>
        <taxon>Campylobacter</taxon>
    </lineage>
</organism>
<evidence type="ECO:0000313" key="2">
    <source>
        <dbReference type="Proteomes" id="UP000003107"/>
    </source>
</evidence>
<accession>C6RHQ3</accession>
<dbReference type="AlphaFoldDB" id="C6RHQ3"/>